<feature type="transmembrane region" description="Helical" evidence="1">
    <location>
        <begin position="40"/>
        <end position="60"/>
    </location>
</feature>
<reference evidence="3 4" key="1">
    <citation type="submission" date="2023-10" db="EMBL/GenBank/DDBJ databases">
        <title>Draft genome sequence of Xylaria bambusicola isolate GMP-LS, the root and basal stem rot pathogen of sugarcane in Indonesia.</title>
        <authorList>
            <person name="Selvaraj P."/>
            <person name="Muralishankar V."/>
            <person name="Muruganantham S."/>
            <person name="Sp S."/>
            <person name="Haryani S."/>
            <person name="Lau K.J.X."/>
            <person name="Naqvi N.I."/>
        </authorList>
    </citation>
    <scope>NUCLEOTIDE SEQUENCE [LARGE SCALE GENOMIC DNA]</scope>
    <source>
        <strain evidence="3">GMP-LS</strain>
    </source>
</reference>
<feature type="domain" description="Rhodopsin" evidence="2">
    <location>
        <begin position="30"/>
        <end position="86"/>
    </location>
</feature>
<name>A0AAN7Z6K4_9PEZI</name>
<proteinExistence type="predicted"/>
<dbReference type="Proteomes" id="UP001305414">
    <property type="component" value="Unassembled WGS sequence"/>
</dbReference>
<comment type="caution">
    <text evidence="3">The sequence shown here is derived from an EMBL/GenBank/DDBJ whole genome shotgun (WGS) entry which is preliminary data.</text>
</comment>
<evidence type="ECO:0000256" key="1">
    <source>
        <dbReference type="SAM" id="Phobius"/>
    </source>
</evidence>
<keyword evidence="1" id="KW-0812">Transmembrane</keyword>
<evidence type="ECO:0000259" key="2">
    <source>
        <dbReference type="Pfam" id="PF20684"/>
    </source>
</evidence>
<dbReference type="Pfam" id="PF20684">
    <property type="entry name" value="Fung_rhodopsin"/>
    <property type="match status" value="1"/>
</dbReference>
<evidence type="ECO:0000313" key="3">
    <source>
        <dbReference type="EMBL" id="KAK5628868.1"/>
    </source>
</evidence>
<sequence length="93" mass="9972">MSVAYLVGLSLAVSNCSLKDPHINFDAQLRCNAANTRTGIISGFTSIIVDAIIFLLPIPVIVNLNLPLSKKVVIGAVFLSGVLYVKVISMRSR</sequence>
<keyword evidence="1" id="KW-1133">Transmembrane helix</keyword>
<keyword evidence="1" id="KW-0472">Membrane</keyword>
<dbReference type="EMBL" id="JAWHQM010000009">
    <property type="protein sequence ID" value="KAK5628868.1"/>
    <property type="molecule type" value="Genomic_DNA"/>
</dbReference>
<protein>
    <recommendedName>
        <fullName evidence="2">Rhodopsin domain-containing protein</fullName>
    </recommendedName>
</protein>
<accession>A0AAN7Z6K4</accession>
<dbReference type="InterPro" id="IPR049326">
    <property type="entry name" value="Rhodopsin_dom_fungi"/>
</dbReference>
<organism evidence="3 4">
    <name type="scientific">Xylaria bambusicola</name>
    <dbReference type="NCBI Taxonomy" id="326684"/>
    <lineage>
        <taxon>Eukaryota</taxon>
        <taxon>Fungi</taxon>
        <taxon>Dikarya</taxon>
        <taxon>Ascomycota</taxon>
        <taxon>Pezizomycotina</taxon>
        <taxon>Sordariomycetes</taxon>
        <taxon>Xylariomycetidae</taxon>
        <taxon>Xylariales</taxon>
        <taxon>Xylariaceae</taxon>
        <taxon>Xylaria</taxon>
    </lineage>
</organism>
<dbReference type="AlphaFoldDB" id="A0AAN7Z6K4"/>
<keyword evidence="4" id="KW-1185">Reference proteome</keyword>
<feature type="transmembrane region" description="Helical" evidence="1">
    <location>
        <begin position="72"/>
        <end position="90"/>
    </location>
</feature>
<gene>
    <name evidence="3" type="ORF">RRF57_004583</name>
</gene>
<evidence type="ECO:0000313" key="4">
    <source>
        <dbReference type="Proteomes" id="UP001305414"/>
    </source>
</evidence>